<evidence type="ECO:0000256" key="3">
    <source>
        <dbReference type="ARBA" id="ARBA00022833"/>
    </source>
</evidence>
<dbReference type="Pfam" id="PF06839">
    <property type="entry name" value="Zn_ribbon_GRF"/>
    <property type="match status" value="1"/>
</dbReference>
<feature type="transmembrane region" description="Helical" evidence="5">
    <location>
        <begin position="101"/>
        <end position="120"/>
    </location>
</feature>
<dbReference type="EMBL" id="JACGWJ010001301">
    <property type="protein sequence ID" value="KAL0283269.1"/>
    <property type="molecule type" value="Genomic_DNA"/>
</dbReference>
<protein>
    <recommendedName>
        <fullName evidence="6">GRF-type domain-containing protein</fullName>
    </recommendedName>
</protein>
<evidence type="ECO:0000256" key="2">
    <source>
        <dbReference type="ARBA" id="ARBA00022771"/>
    </source>
</evidence>
<accession>A0AAW2IMH4</accession>
<reference evidence="7" key="2">
    <citation type="journal article" date="2024" name="Plant">
        <title>Genomic evolution and insights into agronomic trait innovations of Sesamum species.</title>
        <authorList>
            <person name="Miao H."/>
            <person name="Wang L."/>
            <person name="Qu L."/>
            <person name="Liu H."/>
            <person name="Sun Y."/>
            <person name="Le M."/>
            <person name="Wang Q."/>
            <person name="Wei S."/>
            <person name="Zheng Y."/>
            <person name="Lin W."/>
            <person name="Duan Y."/>
            <person name="Cao H."/>
            <person name="Xiong S."/>
            <person name="Wang X."/>
            <person name="Wei L."/>
            <person name="Li C."/>
            <person name="Ma Q."/>
            <person name="Ju M."/>
            <person name="Zhao R."/>
            <person name="Li G."/>
            <person name="Mu C."/>
            <person name="Tian Q."/>
            <person name="Mei H."/>
            <person name="Zhang T."/>
            <person name="Gao T."/>
            <person name="Zhang H."/>
        </authorList>
    </citation>
    <scope>NUCLEOTIDE SEQUENCE</scope>
    <source>
        <strain evidence="7">G02</strain>
    </source>
</reference>
<gene>
    <name evidence="7" type="ORF">Sradi_7234500</name>
</gene>
<dbReference type="PROSITE" id="PS51999">
    <property type="entry name" value="ZF_GRF"/>
    <property type="match status" value="1"/>
</dbReference>
<evidence type="ECO:0000256" key="5">
    <source>
        <dbReference type="SAM" id="Phobius"/>
    </source>
</evidence>
<sequence length="125" mass="13867">MEYSSSADSAVVRTCLCGLEVVVRTSWTNANPGRRFRGCPGEGGSYCNVFQWVDPPMCRRAKEIIPGLIAKIADKDVQLTELRQQLCTKMSLERCGMTKRLLVVILVVSAIFTSITYVWAMKACA</sequence>
<evidence type="ECO:0000256" key="1">
    <source>
        <dbReference type="ARBA" id="ARBA00022723"/>
    </source>
</evidence>
<keyword evidence="5" id="KW-0812">Transmembrane</keyword>
<keyword evidence="1" id="KW-0479">Metal-binding</keyword>
<evidence type="ECO:0000313" key="7">
    <source>
        <dbReference type="EMBL" id="KAL0283269.1"/>
    </source>
</evidence>
<keyword evidence="5" id="KW-0472">Membrane</keyword>
<evidence type="ECO:0000259" key="6">
    <source>
        <dbReference type="PROSITE" id="PS51999"/>
    </source>
</evidence>
<dbReference type="PANTHER" id="PTHR33248">
    <property type="entry name" value="ZINC ION-BINDING PROTEIN"/>
    <property type="match status" value="1"/>
</dbReference>
<proteinExistence type="predicted"/>
<dbReference type="GO" id="GO:0008270">
    <property type="term" value="F:zinc ion binding"/>
    <property type="evidence" value="ECO:0007669"/>
    <property type="project" value="UniProtKB-KW"/>
</dbReference>
<comment type="caution">
    <text evidence="7">The sequence shown here is derived from an EMBL/GenBank/DDBJ whole genome shotgun (WGS) entry which is preliminary data.</text>
</comment>
<dbReference type="AlphaFoldDB" id="A0AAW2IMH4"/>
<keyword evidence="5" id="KW-1133">Transmembrane helix</keyword>
<keyword evidence="3" id="KW-0862">Zinc</keyword>
<organism evidence="7">
    <name type="scientific">Sesamum radiatum</name>
    <name type="common">Black benniseed</name>
    <dbReference type="NCBI Taxonomy" id="300843"/>
    <lineage>
        <taxon>Eukaryota</taxon>
        <taxon>Viridiplantae</taxon>
        <taxon>Streptophyta</taxon>
        <taxon>Embryophyta</taxon>
        <taxon>Tracheophyta</taxon>
        <taxon>Spermatophyta</taxon>
        <taxon>Magnoliopsida</taxon>
        <taxon>eudicotyledons</taxon>
        <taxon>Gunneridae</taxon>
        <taxon>Pentapetalae</taxon>
        <taxon>asterids</taxon>
        <taxon>lamiids</taxon>
        <taxon>Lamiales</taxon>
        <taxon>Pedaliaceae</taxon>
        <taxon>Sesamum</taxon>
    </lineage>
</organism>
<name>A0AAW2IMH4_SESRA</name>
<feature type="domain" description="GRF-type" evidence="6">
    <location>
        <begin position="15"/>
        <end position="56"/>
    </location>
</feature>
<keyword evidence="2 4" id="KW-0863">Zinc-finger</keyword>
<reference evidence="7" key="1">
    <citation type="submission" date="2020-06" db="EMBL/GenBank/DDBJ databases">
        <authorList>
            <person name="Li T."/>
            <person name="Hu X."/>
            <person name="Zhang T."/>
            <person name="Song X."/>
            <person name="Zhang H."/>
            <person name="Dai N."/>
            <person name="Sheng W."/>
            <person name="Hou X."/>
            <person name="Wei L."/>
        </authorList>
    </citation>
    <scope>NUCLEOTIDE SEQUENCE</scope>
    <source>
        <strain evidence="7">G02</strain>
        <tissue evidence="7">Leaf</tissue>
    </source>
</reference>
<dbReference type="InterPro" id="IPR010666">
    <property type="entry name" value="Znf_GRF"/>
</dbReference>
<evidence type="ECO:0000256" key="4">
    <source>
        <dbReference type="PROSITE-ProRule" id="PRU01343"/>
    </source>
</evidence>